<gene>
    <name evidence="2" type="ORF">PsYK624_062920</name>
</gene>
<organism evidence="2 3">
    <name type="scientific">Phanerochaete sordida</name>
    <dbReference type="NCBI Taxonomy" id="48140"/>
    <lineage>
        <taxon>Eukaryota</taxon>
        <taxon>Fungi</taxon>
        <taxon>Dikarya</taxon>
        <taxon>Basidiomycota</taxon>
        <taxon>Agaricomycotina</taxon>
        <taxon>Agaricomycetes</taxon>
        <taxon>Polyporales</taxon>
        <taxon>Phanerochaetaceae</taxon>
        <taxon>Phanerochaete</taxon>
    </lineage>
</organism>
<evidence type="ECO:0000313" key="3">
    <source>
        <dbReference type="Proteomes" id="UP000703269"/>
    </source>
</evidence>
<keyword evidence="3" id="KW-1185">Reference proteome</keyword>
<feature type="compositionally biased region" description="Low complexity" evidence="1">
    <location>
        <begin position="46"/>
        <end position="59"/>
    </location>
</feature>
<protein>
    <submittedName>
        <fullName evidence="2">Uncharacterized protein</fullName>
    </submittedName>
</protein>
<evidence type="ECO:0000313" key="2">
    <source>
        <dbReference type="EMBL" id="GJE90166.1"/>
    </source>
</evidence>
<dbReference type="EMBL" id="BPQB01000015">
    <property type="protein sequence ID" value="GJE90166.1"/>
    <property type="molecule type" value="Genomic_DNA"/>
</dbReference>
<evidence type="ECO:0000256" key="1">
    <source>
        <dbReference type="SAM" id="MobiDB-lite"/>
    </source>
</evidence>
<comment type="caution">
    <text evidence="2">The sequence shown here is derived from an EMBL/GenBank/DDBJ whole genome shotgun (WGS) entry which is preliminary data.</text>
</comment>
<accession>A0A9P3G8H4</accession>
<proteinExistence type="predicted"/>
<sequence>MGVTQIATAPPGRSVKGSLQVVPQRSTQTSSSASAKKKPPADSKKTPSMSKTPSSKQPR</sequence>
<dbReference type="AlphaFoldDB" id="A0A9P3G8H4"/>
<feature type="region of interest" description="Disordered" evidence="1">
    <location>
        <begin position="1"/>
        <end position="59"/>
    </location>
</feature>
<reference evidence="2 3" key="1">
    <citation type="submission" date="2021-08" db="EMBL/GenBank/DDBJ databases">
        <title>Draft Genome Sequence of Phanerochaete sordida strain YK-624.</title>
        <authorList>
            <person name="Mori T."/>
            <person name="Dohra H."/>
            <person name="Suzuki T."/>
            <person name="Kawagishi H."/>
            <person name="Hirai H."/>
        </authorList>
    </citation>
    <scope>NUCLEOTIDE SEQUENCE [LARGE SCALE GENOMIC DNA]</scope>
    <source>
        <strain evidence="2 3">YK-624</strain>
    </source>
</reference>
<dbReference type="Proteomes" id="UP000703269">
    <property type="component" value="Unassembled WGS sequence"/>
</dbReference>
<name>A0A9P3G8H4_9APHY</name>